<dbReference type="GO" id="GO:0006221">
    <property type="term" value="P:pyrimidine nucleotide biosynthetic process"/>
    <property type="evidence" value="ECO:0007669"/>
    <property type="project" value="UniProtKB-KW"/>
</dbReference>
<dbReference type="InterPro" id="IPR005720">
    <property type="entry name" value="Dihydroorotate_DH_cat"/>
</dbReference>
<comment type="cofactor">
    <cofactor evidence="1">
        <name>FMN</name>
        <dbReference type="ChEBI" id="CHEBI:58210"/>
    </cofactor>
</comment>
<dbReference type="InterPro" id="IPR013785">
    <property type="entry name" value="Aldolase_TIM"/>
</dbReference>
<dbReference type="SUPFAM" id="SSF51395">
    <property type="entry name" value="FMN-linked oxidoreductases"/>
    <property type="match status" value="1"/>
</dbReference>
<reference evidence="8 9" key="1">
    <citation type="journal article" date="2016" name="Nat. Commun.">
        <title>Thousands of microbial genomes shed light on interconnected biogeochemical processes in an aquifer system.</title>
        <authorList>
            <person name="Anantharaman K."/>
            <person name="Brown C.T."/>
            <person name="Hug L.A."/>
            <person name="Sharon I."/>
            <person name="Castelle C.J."/>
            <person name="Probst A.J."/>
            <person name="Thomas B.C."/>
            <person name="Singh A."/>
            <person name="Wilkins M.J."/>
            <person name="Karaoz U."/>
            <person name="Brodie E.L."/>
            <person name="Williams K.H."/>
            <person name="Hubbard S.S."/>
            <person name="Banfield J.F."/>
        </authorList>
    </citation>
    <scope>NUCLEOTIDE SEQUENCE [LARGE SCALE GENOMIC DNA]</scope>
</reference>
<feature type="domain" description="Dihydroorotate dehydrogenase catalytic" evidence="7">
    <location>
        <begin position="127"/>
        <end position="361"/>
    </location>
</feature>
<evidence type="ECO:0000256" key="6">
    <source>
        <dbReference type="ARBA" id="ARBA00023002"/>
    </source>
</evidence>
<dbReference type="GO" id="GO:0005737">
    <property type="term" value="C:cytoplasm"/>
    <property type="evidence" value="ECO:0007669"/>
    <property type="project" value="InterPro"/>
</dbReference>
<protein>
    <recommendedName>
        <fullName evidence="7">Dihydroorotate dehydrogenase catalytic domain-containing protein</fullName>
    </recommendedName>
</protein>
<evidence type="ECO:0000256" key="1">
    <source>
        <dbReference type="ARBA" id="ARBA00001917"/>
    </source>
</evidence>
<dbReference type="Proteomes" id="UP000177418">
    <property type="component" value="Unassembled WGS sequence"/>
</dbReference>
<keyword evidence="4" id="KW-0288">FMN</keyword>
<comment type="pathway">
    <text evidence="2">Pyrimidine metabolism; UMP biosynthesis via de novo pathway.</text>
</comment>
<keyword evidence="3" id="KW-0285">Flavoprotein</keyword>
<dbReference type="PANTHER" id="PTHR48109:SF1">
    <property type="entry name" value="DIHYDROOROTATE DEHYDROGENASE (FUMARATE)"/>
    <property type="match status" value="1"/>
</dbReference>
<dbReference type="AlphaFoldDB" id="A0A1F7JIP5"/>
<evidence type="ECO:0000259" key="7">
    <source>
        <dbReference type="Pfam" id="PF01180"/>
    </source>
</evidence>
<organism evidence="8 9">
    <name type="scientific">Candidatus Roizmanbacteria bacterium RIFCSPLOWO2_02_FULL_36_11</name>
    <dbReference type="NCBI Taxonomy" id="1802071"/>
    <lineage>
        <taxon>Bacteria</taxon>
        <taxon>Candidatus Roizmaniibacteriota</taxon>
    </lineage>
</organism>
<dbReference type="GO" id="GO:0004152">
    <property type="term" value="F:dihydroorotate dehydrogenase activity"/>
    <property type="evidence" value="ECO:0007669"/>
    <property type="project" value="TreeGrafter"/>
</dbReference>
<dbReference type="Gene3D" id="3.20.20.70">
    <property type="entry name" value="Aldolase class I"/>
    <property type="match status" value="1"/>
</dbReference>
<dbReference type="InterPro" id="IPR050074">
    <property type="entry name" value="DHO_dehydrogenase"/>
</dbReference>
<proteinExistence type="predicted"/>
<evidence type="ECO:0000256" key="3">
    <source>
        <dbReference type="ARBA" id="ARBA00022630"/>
    </source>
</evidence>
<evidence type="ECO:0000256" key="4">
    <source>
        <dbReference type="ARBA" id="ARBA00022643"/>
    </source>
</evidence>
<dbReference type="GO" id="GO:0006207">
    <property type="term" value="P:'de novo' pyrimidine nucleobase biosynthetic process"/>
    <property type="evidence" value="ECO:0007669"/>
    <property type="project" value="TreeGrafter"/>
</dbReference>
<evidence type="ECO:0000256" key="2">
    <source>
        <dbReference type="ARBA" id="ARBA00004725"/>
    </source>
</evidence>
<gene>
    <name evidence="8" type="ORF">A3H78_05010</name>
</gene>
<name>A0A1F7JIP5_9BACT</name>
<evidence type="ECO:0000256" key="5">
    <source>
        <dbReference type="ARBA" id="ARBA00022975"/>
    </source>
</evidence>
<sequence>MLHQPFYDPTKSYDDNYESGPFGAFAASNAADADGKKYIQNGDPKFDYLGHKVYLPFGIPAGPLINNKFVTAAFKKGFDICVYKTVRSDVYPCHPYPNILSVDLKGDLTIERMKQPLVASVDYQEPLSITNSFGVPSKKPEIWQKNVKEALKAVGKGQLMILSFMGTVREGQTQKEFVEDFALAAKQSLDTGAKVLEIDISCPNVGSEGLVCYDLDTSKKICAAVRAVIGDAPLVLKIGYFKSDVELEGFAKIAARYAQDIAAINTLGAKIVDKDGHQALPGSPVRLIGGVCGTAIKWAGLQMVKRLVNIRKKIGASFTITGVGGVTTPDDYFEYKKAGADVVMSATGAMWNPYLAQEIKKVT</sequence>
<comment type="caution">
    <text evidence="8">The sequence shown here is derived from an EMBL/GenBank/DDBJ whole genome shotgun (WGS) entry which is preliminary data.</text>
</comment>
<evidence type="ECO:0000313" key="8">
    <source>
        <dbReference type="EMBL" id="OGK55498.1"/>
    </source>
</evidence>
<dbReference type="EMBL" id="MGAV01000002">
    <property type="protein sequence ID" value="OGK55498.1"/>
    <property type="molecule type" value="Genomic_DNA"/>
</dbReference>
<keyword evidence="6" id="KW-0560">Oxidoreductase</keyword>
<accession>A0A1F7JIP5</accession>
<dbReference type="PANTHER" id="PTHR48109">
    <property type="entry name" value="DIHYDROOROTATE DEHYDROGENASE (QUINONE), MITOCHONDRIAL-RELATED"/>
    <property type="match status" value="1"/>
</dbReference>
<keyword evidence="5" id="KW-0665">Pyrimidine biosynthesis</keyword>
<dbReference type="Pfam" id="PF01180">
    <property type="entry name" value="DHO_dh"/>
    <property type="match status" value="1"/>
</dbReference>
<evidence type="ECO:0000313" key="9">
    <source>
        <dbReference type="Proteomes" id="UP000177418"/>
    </source>
</evidence>